<dbReference type="Pfam" id="PF00072">
    <property type="entry name" value="Response_reg"/>
    <property type="match status" value="1"/>
</dbReference>
<dbReference type="AlphaFoldDB" id="A0A552UZR0"/>
<reference evidence="3 4" key="1">
    <citation type="submission" date="2019-07" db="EMBL/GenBank/DDBJ databases">
        <title>Flavobacterium sp. nov., isolated from glacier ice.</title>
        <authorList>
            <person name="Liu Q."/>
            <person name="Xin Y.-H."/>
        </authorList>
    </citation>
    <scope>NUCLEOTIDE SEQUENCE [LARGE SCALE GENOMIC DNA]</scope>
    <source>
        <strain evidence="3 4">ZT4R6</strain>
    </source>
</reference>
<keyword evidence="1" id="KW-0597">Phosphoprotein</keyword>
<dbReference type="EMBL" id="VJVZ01000008">
    <property type="protein sequence ID" value="TRW23682.1"/>
    <property type="molecule type" value="Genomic_DNA"/>
</dbReference>
<evidence type="ECO:0000256" key="1">
    <source>
        <dbReference type="PROSITE-ProRule" id="PRU00169"/>
    </source>
</evidence>
<dbReference type="RefSeq" id="WP_143373940.1">
    <property type="nucleotide sequence ID" value="NZ_VJVZ01000008.1"/>
</dbReference>
<feature type="domain" description="Response regulatory" evidence="2">
    <location>
        <begin position="8"/>
        <end position="129"/>
    </location>
</feature>
<keyword evidence="4" id="KW-1185">Reference proteome</keyword>
<sequence length="148" mass="16790">MMKRMYNHVLLADDDYDDCEFFEEAFTAAFPEVKLSISSDGGKLMEYLNSPPVPAADVIFLDLNMPVKTGPECLLEIRADEKLKKNVVVVFTTSNNPADIEKMYNLGANYFVTKPTDYEQLKKLIVTAIDRVCLSGNNRPEFKDFYIG</sequence>
<evidence type="ECO:0000313" key="3">
    <source>
        <dbReference type="EMBL" id="TRW23682.1"/>
    </source>
</evidence>
<dbReference type="PANTHER" id="PTHR44520:SF2">
    <property type="entry name" value="RESPONSE REGULATOR RCP1"/>
    <property type="match status" value="1"/>
</dbReference>
<proteinExistence type="predicted"/>
<dbReference type="InterPro" id="IPR011006">
    <property type="entry name" value="CheY-like_superfamily"/>
</dbReference>
<dbReference type="PROSITE" id="PS50110">
    <property type="entry name" value="RESPONSE_REGULATORY"/>
    <property type="match status" value="1"/>
</dbReference>
<protein>
    <submittedName>
        <fullName evidence="3">Response regulator</fullName>
    </submittedName>
</protein>
<feature type="modified residue" description="4-aspartylphosphate" evidence="1">
    <location>
        <position position="62"/>
    </location>
</feature>
<dbReference type="SMART" id="SM00448">
    <property type="entry name" value="REC"/>
    <property type="match status" value="1"/>
</dbReference>
<evidence type="ECO:0000313" key="4">
    <source>
        <dbReference type="Proteomes" id="UP000320643"/>
    </source>
</evidence>
<organism evidence="3 4">
    <name type="scientific">Flavobacterium zepuense</name>
    <dbReference type="NCBI Taxonomy" id="2593302"/>
    <lineage>
        <taxon>Bacteria</taxon>
        <taxon>Pseudomonadati</taxon>
        <taxon>Bacteroidota</taxon>
        <taxon>Flavobacteriia</taxon>
        <taxon>Flavobacteriales</taxon>
        <taxon>Flavobacteriaceae</taxon>
        <taxon>Flavobacterium</taxon>
    </lineage>
</organism>
<dbReference type="Gene3D" id="3.40.50.2300">
    <property type="match status" value="1"/>
</dbReference>
<dbReference type="InterPro" id="IPR001789">
    <property type="entry name" value="Sig_transdc_resp-reg_receiver"/>
</dbReference>
<dbReference type="SUPFAM" id="SSF52172">
    <property type="entry name" value="CheY-like"/>
    <property type="match status" value="1"/>
</dbReference>
<name>A0A552UZR0_9FLAO</name>
<evidence type="ECO:0000259" key="2">
    <source>
        <dbReference type="PROSITE" id="PS50110"/>
    </source>
</evidence>
<comment type="caution">
    <text evidence="3">The sequence shown here is derived from an EMBL/GenBank/DDBJ whole genome shotgun (WGS) entry which is preliminary data.</text>
</comment>
<dbReference type="GO" id="GO:0000160">
    <property type="term" value="P:phosphorelay signal transduction system"/>
    <property type="evidence" value="ECO:0007669"/>
    <property type="project" value="InterPro"/>
</dbReference>
<dbReference type="OrthoDB" id="9801651at2"/>
<dbReference type="Proteomes" id="UP000320643">
    <property type="component" value="Unassembled WGS sequence"/>
</dbReference>
<dbReference type="PANTHER" id="PTHR44520">
    <property type="entry name" value="RESPONSE REGULATOR RCP1-RELATED"/>
    <property type="match status" value="1"/>
</dbReference>
<accession>A0A552UZR0</accession>
<gene>
    <name evidence="3" type="ORF">FMM05_13585</name>
</gene>
<dbReference type="InterPro" id="IPR052893">
    <property type="entry name" value="TCS_response_regulator"/>
</dbReference>